<evidence type="ECO:0008006" key="4">
    <source>
        <dbReference type="Google" id="ProtNLM"/>
    </source>
</evidence>
<dbReference type="SUPFAM" id="SSF53850">
    <property type="entry name" value="Periplasmic binding protein-like II"/>
    <property type="match status" value="1"/>
</dbReference>
<evidence type="ECO:0000313" key="2">
    <source>
        <dbReference type="EMBL" id="SEQ64281.1"/>
    </source>
</evidence>
<dbReference type="EMBL" id="FOFP01000008">
    <property type="protein sequence ID" value="SEQ64281.1"/>
    <property type="molecule type" value="Genomic_DNA"/>
</dbReference>
<accession>A0ABY1BE42</accession>
<proteinExistence type="predicted"/>
<comment type="caution">
    <text evidence="2">The sequence shown here is derived from an EMBL/GenBank/DDBJ whole genome shotgun (WGS) entry which is preliminary data.</text>
</comment>
<protein>
    <recommendedName>
        <fullName evidence="4">ABC transporter substrate-binding protein</fullName>
    </recommendedName>
</protein>
<evidence type="ECO:0000313" key="3">
    <source>
        <dbReference type="Proteomes" id="UP000198512"/>
    </source>
</evidence>
<organism evidence="2 3">
    <name type="scientific">Pseudomonas cuatrocienegasensis</name>
    <dbReference type="NCBI Taxonomy" id="543360"/>
    <lineage>
        <taxon>Bacteria</taxon>
        <taxon>Pseudomonadati</taxon>
        <taxon>Pseudomonadota</taxon>
        <taxon>Gammaproteobacteria</taxon>
        <taxon>Pseudomonadales</taxon>
        <taxon>Pseudomonadaceae</taxon>
        <taxon>Pseudomonas</taxon>
    </lineage>
</organism>
<sequence>MRAWCGCLLVLLALMASVHAGERPADIRLASEVWEDYSEEDGRGLAWDLLRKVFEPEVRLRMQSVPYTRAIGLVQRGAADAWVGAYRDEISGGVFYPRWPYDYDQISALGLTEQPAPTLDSLGDFRLVWMRGYQYQHYLPGITAFREVQRRGGILGMLNYRHADFYVDARPEIDDLLTRVADASRYRVYTLKRLPLYLGFADTPRGRALAAYFDARMDDLVPQGALRPIFARWGEPYPFD</sequence>
<name>A0ABY1BE42_9PSED</name>
<feature type="signal peptide" evidence="1">
    <location>
        <begin position="1"/>
        <end position="20"/>
    </location>
</feature>
<evidence type="ECO:0000256" key="1">
    <source>
        <dbReference type="SAM" id="SignalP"/>
    </source>
</evidence>
<keyword evidence="3" id="KW-1185">Reference proteome</keyword>
<gene>
    <name evidence="2" type="ORF">SAMN05216600_10828</name>
</gene>
<dbReference type="Proteomes" id="UP000198512">
    <property type="component" value="Unassembled WGS sequence"/>
</dbReference>
<keyword evidence="1" id="KW-0732">Signal</keyword>
<feature type="chain" id="PRO_5047468079" description="ABC transporter substrate-binding protein" evidence="1">
    <location>
        <begin position="21"/>
        <end position="240"/>
    </location>
</feature>
<reference evidence="2 3" key="1">
    <citation type="submission" date="2016-10" db="EMBL/GenBank/DDBJ databases">
        <authorList>
            <person name="Varghese N."/>
            <person name="Submissions S."/>
        </authorList>
    </citation>
    <scope>NUCLEOTIDE SEQUENCE [LARGE SCALE GENOMIC DNA]</scope>
    <source>
        <strain evidence="2 3">CIP 109853</strain>
    </source>
</reference>